<keyword evidence="8 9" id="KW-0472">Membrane</keyword>
<dbReference type="EMBL" id="CAFBPN010000014">
    <property type="protein sequence ID" value="CAB5013862.1"/>
    <property type="molecule type" value="Genomic_DNA"/>
</dbReference>
<dbReference type="GO" id="GO:0006817">
    <property type="term" value="P:phosphate ion transport"/>
    <property type="evidence" value="ECO:0007669"/>
    <property type="project" value="UniProtKB-KW"/>
</dbReference>
<feature type="transmembrane region" description="Helical" evidence="9">
    <location>
        <begin position="84"/>
        <end position="117"/>
    </location>
</feature>
<sequence length="330" mass="35064">MSTVTVEKPTDDGPVRRVITTQRNASDKRFRGVVTAGALSTFLVLALIASFLFYRGFEIFKEFGFGFLTTSTWNSGSGDSLEGASYGVAAMLVGSIIVATMAMIIALPFVIGTSLFLEYYIGKKLRAALVAILDLMAAIPSIIYGLWGYLVLMPNAAGWAESINKYFGWIPIFKVDVENFDASPFISALVLSLMIIPIASSVTREVYSRAPQDQISAAYALGGSRWGALKAVVLPFGRSGLIGGMLLGLGRALGETVAVLLTLNLVFEVKFQVLASAGGNVASLIASRFGEAGPFEIKALMAAGLVLFLLTLLVNFGASLVVSRSSKVSQ</sequence>
<dbReference type="InterPro" id="IPR051124">
    <property type="entry name" value="Phosphate_Transport_Permease"/>
</dbReference>
<reference evidence="11" key="1">
    <citation type="submission" date="2020-05" db="EMBL/GenBank/DDBJ databases">
        <authorList>
            <person name="Chiriac C."/>
            <person name="Salcher M."/>
            <person name="Ghai R."/>
            <person name="Kavagutti S V."/>
        </authorList>
    </citation>
    <scope>NUCLEOTIDE SEQUENCE</scope>
</reference>
<dbReference type="GO" id="GO:0005315">
    <property type="term" value="F:phosphate transmembrane transporter activity"/>
    <property type="evidence" value="ECO:0007669"/>
    <property type="project" value="InterPro"/>
</dbReference>
<keyword evidence="7 9" id="KW-1133">Transmembrane helix</keyword>
<feature type="transmembrane region" description="Helical" evidence="9">
    <location>
        <begin position="185"/>
        <end position="207"/>
    </location>
</feature>
<proteinExistence type="inferred from homology"/>
<evidence type="ECO:0000256" key="3">
    <source>
        <dbReference type="ARBA" id="ARBA00022448"/>
    </source>
</evidence>
<evidence type="ECO:0000259" key="10">
    <source>
        <dbReference type="PROSITE" id="PS50928"/>
    </source>
</evidence>
<dbReference type="NCBIfam" id="TIGR02138">
    <property type="entry name" value="phosphate_pstC"/>
    <property type="match status" value="1"/>
</dbReference>
<comment type="similarity">
    <text evidence="2">Belongs to the binding-protein-dependent transport system permease family. CysTW subfamily.</text>
</comment>
<dbReference type="InterPro" id="IPR000515">
    <property type="entry name" value="MetI-like"/>
</dbReference>
<evidence type="ECO:0000256" key="7">
    <source>
        <dbReference type="ARBA" id="ARBA00022989"/>
    </source>
</evidence>
<dbReference type="InterPro" id="IPR011864">
    <property type="entry name" value="Phosphate_PstC"/>
</dbReference>
<dbReference type="Gene3D" id="1.10.3720.10">
    <property type="entry name" value="MetI-like"/>
    <property type="match status" value="1"/>
</dbReference>
<keyword evidence="3" id="KW-0813">Transport</keyword>
<evidence type="ECO:0000256" key="6">
    <source>
        <dbReference type="ARBA" id="ARBA00022692"/>
    </source>
</evidence>
<comment type="subcellular location">
    <subcellularLocation>
        <location evidence="1">Cell membrane</location>
        <topology evidence="1">Multi-pass membrane protein</topology>
    </subcellularLocation>
</comment>
<evidence type="ECO:0000313" key="11">
    <source>
        <dbReference type="EMBL" id="CAB5013862.1"/>
    </source>
</evidence>
<evidence type="ECO:0000256" key="1">
    <source>
        <dbReference type="ARBA" id="ARBA00004651"/>
    </source>
</evidence>
<dbReference type="Pfam" id="PF00528">
    <property type="entry name" value="BPD_transp_1"/>
    <property type="match status" value="1"/>
</dbReference>
<gene>
    <name evidence="11" type="ORF">UFOPK4098_00452</name>
</gene>
<name>A0A6J7QHK5_9ZZZZ</name>
<dbReference type="PANTHER" id="PTHR30425:SF1">
    <property type="entry name" value="PHOSPHATE TRANSPORT SYSTEM PERMEASE PROTEIN PSTC"/>
    <property type="match status" value="1"/>
</dbReference>
<evidence type="ECO:0000256" key="4">
    <source>
        <dbReference type="ARBA" id="ARBA00022475"/>
    </source>
</evidence>
<dbReference type="SUPFAM" id="SSF161098">
    <property type="entry name" value="MetI-like"/>
    <property type="match status" value="1"/>
</dbReference>
<feature type="transmembrane region" description="Helical" evidence="9">
    <location>
        <begin position="299"/>
        <end position="322"/>
    </location>
</feature>
<evidence type="ECO:0000256" key="8">
    <source>
        <dbReference type="ARBA" id="ARBA00023136"/>
    </source>
</evidence>
<keyword evidence="4" id="KW-1003">Cell membrane</keyword>
<evidence type="ECO:0000256" key="2">
    <source>
        <dbReference type="ARBA" id="ARBA00007069"/>
    </source>
</evidence>
<keyword evidence="6 9" id="KW-0812">Transmembrane</keyword>
<dbReference type="AlphaFoldDB" id="A0A6J7QHK5"/>
<dbReference type="CDD" id="cd06261">
    <property type="entry name" value="TM_PBP2"/>
    <property type="match status" value="1"/>
</dbReference>
<organism evidence="11">
    <name type="scientific">freshwater metagenome</name>
    <dbReference type="NCBI Taxonomy" id="449393"/>
    <lineage>
        <taxon>unclassified sequences</taxon>
        <taxon>metagenomes</taxon>
        <taxon>ecological metagenomes</taxon>
    </lineage>
</organism>
<protein>
    <submittedName>
        <fullName evidence="11">Unannotated protein</fullName>
    </submittedName>
</protein>
<dbReference type="GO" id="GO:0005886">
    <property type="term" value="C:plasma membrane"/>
    <property type="evidence" value="ECO:0007669"/>
    <property type="project" value="UniProtKB-SubCell"/>
</dbReference>
<keyword evidence="5" id="KW-0592">Phosphate transport</keyword>
<feature type="domain" description="ABC transmembrane type-1" evidence="10">
    <location>
        <begin position="92"/>
        <end position="318"/>
    </location>
</feature>
<feature type="transmembrane region" description="Helical" evidence="9">
    <location>
        <begin position="129"/>
        <end position="150"/>
    </location>
</feature>
<evidence type="ECO:0000256" key="5">
    <source>
        <dbReference type="ARBA" id="ARBA00022592"/>
    </source>
</evidence>
<evidence type="ECO:0000256" key="9">
    <source>
        <dbReference type="SAM" id="Phobius"/>
    </source>
</evidence>
<feature type="transmembrane region" description="Helical" evidence="9">
    <location>
        <begin position="33"/>
        <end position="54"/>
    </location>
</feature>
<accession>A0A6J7QHK5</accession>
<dbReference type="PROSITE" id="PS50928">
    <property type="entry name" value="ABC_TM1"/>
    <property type="match status" value="1"/>
</dbReference>
<dbReference type="InterPro" id="IPR035906">
    <property type="entry name" value="MetI-like_sf"/>
</dbReference>
<dbReference type="PANTHER" id="PTHR30425">
    <property type="entry name" value="PHOSPHATE TRANSPORT SYSTEM PERMEASE PROTEIN PST"/>
    <property type="match status" value="1"/>
</dbReference>